<proteinExistence type="predicted"/>
<dbReference type="EMBL" id="BARS01026812">
    <property type="protein sequence ID" value="GAG04801.1"/>
    <property type="molecule type" value="Genomic_DNA"/>
</dbReference>
<sequence>MTHFPRSTYSSSVSVTLGTVGGATWYADTDQDGYGDPANTLVQCTQPANYVSNSDDECPEEYAETLNGCPLLSDFSDENYIYTIAPQIPVQDITEIIDNKDAIKNITYFDGLGRPMQSIAIKQSAINERDIIAHIDYDEFGRQDKDYLPYVPDEGRIQA</sequence>
<evidence type="ECO:0000313" key="2">
    <source>
        <dbReference type="EMBL" id="GAG04801.1"/>
    </source>
</evidence>
<gene>
    <name evidence="2" type="ORF">S01H1_42198</name>
</gene>
<dbReference type="Pfam" id="PF20041">
    <property type="entry name" value="DUF6443"/>
    <property type="match status" value="1"/>
</dbReference>
<accession>X0VW96</accession>
<dbReference type="InterPro" id="IPR045619">
    <property type="entry name" value="DUF6443"/>
</dbReference>
<feature type="non-terminal residue" evidence="2">
    <location>
        <position position="159"/>
    </location>
</feature>
<reference evidence="2" key="1">
    <citation type="journal article" date="2014" name="Front. Microbiol.">
        <title>High frequency of phylogenetically diverse reductive dehalogenase-homologous genes in deep subseafloor sedimentary metagenomes.</title>
        <authorList>
            <person name="Kawai M."/>
            <person name="Futagami T."/>
            <person name="Toyoda A."/>
            <person name="Takaki Y."/>
            <person name="Nishi S."/>
            <person name="Hori S."/>
            <person name="Arai W."/>
            <person name="Tsubouchi T."/>
            <person name="Morono Y."/>
            <person name="Uchiyama I."/>
            <person name="Ito T."/>
            <person name="Fujiyama A."/>
            <person name="Inagaki F."/>
            <person name="Takami H."/>
        </authorList>
    </citation>
    <scope>NUCLEOTIDE SEQUENCE</scope>
    <source>
        <strain evidence="2">Expedition CK06-06</strain>
    </source>
</reference>
<comment type="caution">
    <text evidence="2">The sequence shown here is derived from an EMBL/GenBank/DDBJ whole genome shotgun (WGS) entry which is preliminary data.</text>
</comment>
<organism evidence="2">
    <name type="scientific">marine sediment metagenome</name>
    <dbReference type="NCBI Taxonomy" id="412755"/>
    <lineage>
        <taxon>unclassified sequences</taxon>
        <taxon>metagenomes</taxon>
        <taxon>ecological metagenomes</taxon>
    </lineage>
</organism>
<evidence type="ECO:0000259" key="1">
    <source>
        <dbReference type="Pfam" id="PF20041"/>
    </source>
</evidence>
<feature type="domain" description="DUF6443" evidence="1">
    <location>
        <begin position="83"/>
        <end position="154"/>
    </location>
</feature>
<name>X0VW96_9ZZZZ</name>
<protein>
    <recommendedName>
        <fullName evidence="1">DUF6443 domain-containing protein</fullName>
    </recommendedName>
</protein>
<dbReference type="AlphaFoldDB" id="X0VW96"/>